<comment type="caution">
    <text evidence="2">The sequence shown here is derived from an EMBL/GenBank/DDBJ whole genome shotgun (WGS) entry which is preliminary data.</text>
</comment>
<dbReference type="PANTHER" id="PTHR43649:SF12">
    <property type="entry name" value="DIACETYLCHITOBIOSE BINDING PROTEIN DASA"/>
    <property type="match status" value="1"/>
</dbReference>
<gene>
    <name evidence="2" type="ORF">H9726_02315</name>
</gene>
<protein>
    <recommendedName>
        <fullName evidence="4">Extracellular solute-binding protein</fullName>
    </recommendedName>
</protein>
<dbReference type="SUPFAM" id="SSF53850">
    <property type="entry name" value="Periplasmic binding protein-like II"/>
    <property type="match status" value="1"/>
</dbReference>
<evidence type="ECO:0000313" key="3">
    <source>
        <dbReference type="Proteomes" id="UP000824025"/>
    </source>
</evidence>
<dbReference type="EMBL" id="DXCF01000012">
    <property type="protein sequence ID" value="HIZ09301.1"/>
    <property type="molecule type" value="Genomic_DNA"/>
</dbReference>
<dbReference type="InterPro" id="IPR050490">
    <property type="entry name" value="Bact_solute-bd_prot1"/>
</dbReference>
<evidence type="ECO:0000256" key="1">
    <source>
        <dbReference type="SAM" id="SignalP"/>
    </source>
</evidence>
<keyword evidence="1" id="KW-0732">Signal</keyword>
<organism evidence="2 3">
    <name type="scientific">Candidatus Borkfalkia avicola</name>
    <dbReference type="NCBI Taxonomy" id="2838503"/>
    <lineage>
        <taxon>Bacteria</taxon>
        <taxon>Bacillati</taxon>
        <taxon>Bacillota</taxon>
        <taxon>Clostridia</taxon>
        <taxon>Christensenellales</taxon>
        <taxon>Christensenellaceae</taxon>
        <taxon>Candidatus Borkfalkia</taxon>
    </lineage>
</organism>
<evidence type="ECO:0008006" key="4">
    <source>
        <dbReference type="Google" id="ProtNLM"/>
    </source>
</evidence>
<dbReference type="AlphaFoldDB" id="A0A9D2D648"/>
<evidence type="ECO:0000313" key="2">
    <source>
        <dbReference type="EMBL" id="HIZ09301.1"/>
    </source>
</evidence>
<reference evidence="2" key="1">
    <citation type="journal article" date="2021" name="PeerJ">
        <title>Extensive microbial diversity within the chicken gut microbiome revealed by metagenomics and culture.</title>
        <authorList>
            <person name="Gilroy R."/>
            <person name="Ravi A."/>
            <person name="Getino M."/>
            <person name="Pursley I."/>
            <person name="Horton D.L."/>
            <person name="Alikhan N.F."/>
            <person name="Baker D."/>
            <person name="Gharbi K."/>
            <person name="Hall N."/>
            <person name="Watson M."/>
            <person name="Adriaenssens E.M."/>
            <person name="Foster-Nyarko E."/>
            <person name="Jarju S."/>
            <person name="Secka A."/>
            <person name="Antonio M."/>
            <person name="Oren A."/>
            <person name="Chaudhuri R.R."/>
            <person name="La Ragione R."/>
            <person name="Hildebrand F."/>
            <person name="Pallen M.J."/>
        </authorList>
    </citation>
    <scope>NUCLEOTIDE SEQUENCE</scope>
    <source>
        <strain evidence="2">CHK192-19661</strain>
    </source>
</reference>
<dbReference type="Gene3D" id="3.40.190.10">
    <property type="entry name" value="Periplasmic binding protein-like II"/>
    <property type="match status" value="2"/>
</dbReference>
<dbReference type="Proteomes" id="UP000824025">
    <property type="component" value="Unassembled WGS sequence"/>
</dbReference>
<accession>A0A9D2D648</accession>
<proteinExistence type="predicted"/>
<name>A0A9D2D648_9FIRM</name>
<sequence length="549" mass="60186">MKKILCMLLALAMCLPVAACGSGDGGENGNGGGETPAGDATKIVIYTGGSSEYTVVKGSDEDRVIAAVEQKYYEDTGVLLDFDVNYLGSSMTSSLAGAIAGGQQIDIAISHAKGGNGIDDYVIENDLYYDLADLIAEYGSFITQKTGSAMSNVTTTEGDVIGFPSVINPYKYGILVRKDYMEQAGYTDDPAEVASGKILVDNLEDFTDMCVAIKQITGFNYSITGAIWDLEKALVTGAYSDGGYFNYVAVKDAAGNITSVLPGFALEEYGDILALEYQWAAEDGIISRDANAVSLSLAEQEFISGNTGVFLTDPSIDHLISVARRTRSYAEANGKTAEFTVLPPLTATRESTRKGYIRNSEATFIASVLSTSRNAEAIVRFVNWMYMDEENYRLCKYGIEGEHYIDNGDGTYSYPEGKDEYYTAPPYSGILALVENQNVSYLEYDGYTEEEREWLAIARDENNYVDNDTVDYLMPTNQQMNSIYETAKNNYYTGVAVPAWNGRSDPRDIIASVEGQPTRFEQYLKNYLDAAQEYTSWVTNMYTLLLARS</sequence>
<feature type="signal peptide" evidence="1">
    <location>
        <begin position="1"/>
        <end position="19"/>
    </location>
</feature>
<dbReference type="PANTHER" id="PTHR43649">
    <property type="entry name" value="ARABINOSE-BINDING PROTEIN-RELATED"/>
    <property type="match status" value="1"/>
</dbReference>
<reference evidence="2" key="2">
    <citation type="submission" date="2021-04" db="EMBL/GenBank/DDBJ databases">
        <authorList>
            <person name="Gilroy R."/>
        </authorList>
    </citation>
    <scope>NUCLEOTIDE SEQUENCE</scope>
    <source>
        <strain evidence="2">CHK192-19661</strain>
    </source>
</reference>
<feature type="chain" id="PRO_5038866173" description="Extracellular solute-binding protein" evidence="1">
    <location>
        <begin position="20"/>
        <end position="549"/>
    </location>
</feature>